<feature type="transmembrane region" description="Helical" evidence="1">
    <location>
        <begin position="69"/>
        <end position="92"/>
    </location>
</feature>
<dbReference type="OrthoDB" id="9972394at2"/>
<sequence>MIQILTIIFGVILAIQAGYFATHQHREFLGFPYRHPKAQATLAKIWAVILSLVTLLVWGMAYLNNPILILWSLTAACLIELAMAWSTVTLLLK</sequence>
<dbReference type="RefSeq" id="WP_054653459.1">
    <property type="nucleotide sequence ID" value="NZ_AZGC01000007.1"/>
</dbReference>
<gene>
    <name evidence="2" type="ORF">FC21_GL000054</name>
</gene>
<evidence type="ECO:0000313" key="2">
    <source>
        <dbReference type="EMBL" id="KRL96437.1"/>
    </source>
</evidence>
<keyword evidence="1" id="KW-1133">Transmembrane helix</keyword>
<proteinExistence type="predicted"/>
<evidence type="ECO:0000313" key="3">
    <source>
        <dbReference type="Proteomes" id="UP000051084"/>
    </source>
</evidence>
<feature type="transmembrane region" description="Helical" evidence="1">
    <location>
        <begin position="6"/>
        <end position="22"/>
    </location>
</feature>
<organism evidence="2 3">
    <name type="scientific">Limosilactobacillus equigenerosi DSM 18793 = JCM 14505</name>
    <dbReference type="NCBI Taxonomy" id="1423742"/>
    <lineage>
        <taxon>Bacteria</taxon>
        <taxon>Bacillati</taxon>
        <taxon>Bacillota</taxon>
        <taxon>Bacilli</taxon>
        <taxon>Lactobacillales</taxon>
        <taxon>Lactobacillaceae</taxon>
        <taxon>Limosilactobacillus</taxon>
    </lineage>
</organism>
<comment type="caution">
    <text evidence="2">The sequence shown here is derived from an EMBL/GenBank/DDBJ whole genome shotgun (WGS) entry which is preliminary data.</text>
</comment>
<feature type="transmembrane region" description="Helical" evidence="1">
    <location>
        <begin position="43"/>
        <end position="63"/>
    </location>
</feature>
<keyword evidence="1" id="KW-0472">Membrane</keyword>
<keyword evidence="1" id="KW-0812">Transmembrane</keyword>
<dbReference type="Proteomes" id="UP000051084">
    <property type="component" value="Unassembled WGS sequence"/>
</dbReference>
<name>A0A0R1V0S5_9LACO</name>
<dbReference type="EMBL" id="AZGC01000007">
    <property type="protein sequence ID" value="KRL96437.1"/>
    <property type="molecule type" value="Genomic_DNA"/>
</dbReference>
<evidence type="ECO:0008006" key="4">
    <source>
        <dbReference type="Google" id="ProtNLM"/>
    </source>
</evidence>
<accession>A0A0R1V0S5</accession>
<dbReference type="PATRIC" id="fig|1423742.4.peg.61"/>
<dbReference type="STRING" id="417373.GCA_001570685_01230"/>
<protein>
    <recommendedName>
        <fullName evidence="4">Integral membrane protein</fullName>
    </recommendedName>
</protein>
<evidence type="ECO:0000256" key="1">
    <source>
        <dbReference type="SAM" id="Phobius"/>
    </source>
</evidence>
<reference evidence="2 3" key="1">
    <citation type="journal article" date="2015" name="Genome Announc.">
        <title>Expanding the biotechnology potential of lactobacilli through comparative genomics of 213 strains and associated genera.</title>
        <authorList>
            <person name="Sun Z."/>
            <person name="Harris H.M."/>
            <person name="McCann A."/>
            <person name="Guo C."/>
            <person name="Argimon S."/>
            <person name="Zhang W."/>
            <person name="Yang X."/>
            <person name="Jeffery I.B."/>
            <person name="Cooney J.C."/>
            <person name="Kagawa T.F."/>
            <person name="Liu W."/>
            <person name="Song Y."/>
            <person name="Salvetti E."/>
            <person name="Wrobel A."/>
            <person name="Rasinkangas P."/>
            <person name="Parkhill J."/>
            <person name="Rea M.C."/>
            <person name="O'Sullivan O."/>
            <person name="Ritari J."/>
            <person name="Douillard F.P."/>
            <person name="Paul Ross R."/>
            <person name="Yang R."/>
            <person name="Briner A.E."/>
            <person name="Felis G.E."/>
            <person name="de Vos W.M."/>
            <person name="Barrangou R."/>
            <person name="Klaenhammer T.R."/>
            <person name="Caufield P.W."/>
            <person name="Cui Y."/>
            <person name="Zhang H."/>
            <person name="O'Toole P.W."/>
        </authorList>
    </citation>
    <scope>NUCLEOTIDE SEQUENCE [LARGE SCALE GENOMIC DNA]</scope>
    <source>
        <strain evidence="2 3">DSM 18793</strain>
    </source>
</reference>
<dbReference type="AlphaFoldDB" id="A0A0R1V0S5"/>
<keyword evidence="3" id="KW-1185">Reference proteome</keyword>